<dbReference type="PANTHER" id="PTHR43190">
    <property type="entry name" value="N-ACETYL-D-GLUCOSAMINE KINASE"/>
    <property type="match status" value="1"/>
</dbReference>
<proteinExistence type="predicted"/>
<organism evidence="2 3">
    <name type="scientific">Caldalkalibacillus horti</name>
    <dbReference type="NCBI Taxonomy" id="77523"/>
    <lineage>
        <taxon>Bacteria</taxon>
        <taxon>Bacillati</taxon>
        <taxon>Bacillota</taxon>
        <taxon>Bacilli</taxon>
        <taxon>Bacillales</taxon>
        <taxon>Bacillaceae</taxon>
        <taxon>Caldalkalibacillus</taxon>
    </lineage>
</organism>
<dbReference type="Proteomes" id="UP001235840">
    <property type="component" value="Unassembled WGS sequence"/>
</dbReference>
<accession>A0ABT9VZ83</accession>
<dbReference type="Pfam" id="PF01869">
    <property type="entry name" value="BcrAD_BadFG"/>
    <property type="match status" value="1"/>
</dbReference>
<dbReference type="EMBL" id="JAUSTY010000008">
    <property type="protein sequence ID" value="MDQ0166312.1"/>
    <property type="molecule type" value="Genomic_DNA"/>
</dbReference>
<dbReference type="InterPro" id="IPR052519">
    <property type="entry name" value="Euk-type_GlcNAc_Kinase"/>
</dbReference>
<dbReference type="PANTHER" id="PTHR43190:SF3">
    <property type="entry name" value="N-ACETYL-D-GLUCOSAMINE KINASE"/>
    <property type="match status" value="1"/>
</dbReference>
<evidence type="ECO:0000313" key="3">
    <source>
        <dbReference type="Proteomes" id="UP001235840"/>
    </source>
</evidence>
<gene>
    <name evidence="2" type="ORF">J2S11_002216</name>
</gene>
<reference evidence="2 3" key="1">
    <citation type="submission" date="2023-07" db="EMBL/GenBank/DDBJ databases">
        <title>Genomic Encyclopedia of Type Strains, Phase IV (KMG-IV): sequencing the most valuable type-strain genomes for metagenomic binning, comparative biology and taxonomic classification.</title>
        <authorList>
            <person name="Goeker M."/>
        </authorList>
    </citation>
    <scope>NUCLEOTIDE SEQUENCE [LARGE SCALE GENOMIC DNA]</scope>
    <source>
        <strain evidence="2 3">DSM 12751</strain>
    </source>
</reference>
<dbReference type="CDD" id="cd24007">
    <property type="entry name" value="ASKHA_NBD_eukNAGK-like"/>
    <property type="match status" value="1"/>
</dbReference>
<dbReference type="SUPFAM" id="SSF53067">
    <property type="entry name" value="Actin-like ATPase domain"/>
    <property type="match status" value="2"/>
</dbReference>
<dbReference type="RefSeq" id="WP_307394413.1">
    <property type="nucleotide sequence ID" value="NZ_BAAADK010000020.1"/>
</dbReference>
<keyword evidence="3" id="KW-1185">Reference proteome</keyword>
<evidence type="ECO:0000259" key="1">
    <source>
        <dbReference type="Pfam" id="PF01869"/>
    </source>
</evidence>
<comment type="caution">
    <text evidence="2">The sequence shown here is derived from an EMBL/GenBank/DDBJ whole genome shotgun (WGS) entry which is preliminary data.</text>
</comment>
<protein>
    <submittedName>
        <fullName evidence="2">N-acetylglucosamine kinase-like BadF-type ATPase</fullName>
    </submittedName>
</protein>
<evidence type="ECO:0000313" key="2">
    <source>
        <dbReference type="EMBL" id="MDQ0166312.1"/>
    </source>
</evidence>
<name>A0ABT9VZ83_9BACI</name>
<sequence>MYIIGIDGGGTKTTGAVANIEGSILASVTVGPTNPNSMEQSYIKAQFEKLFVHLADQIPNLFQHTLACFAGVAGADRPSNKQLLTETLTELLPSQTKIGIDNDAVNALFSGSLGEPGVVNIAGTGSICFGINDEGKRQRVGGWGYLLGDPGSGYAIGRAACIAFYHAVDGRGKETLLSQLILEHFEVSSPYELLEHIYDMERSRTVISSVTKLVFLAADQGDKIAIQILKQAAVDMAEQMDSLVSQLYAHKASTDFTVPVVLAGGIYQRSDWFLPIIQEQFRDHSIQTQFIIPDQPPVYGAIVAAKKLI</sequence>
<dbReference type="InterPro" id="IPR002731">
    <property type="entry name" value="ATPase_BadF"/>
</dbReference>
<dbReference type="Gene3D" id="3.30.420.40">
    <property type="match status" value="2"/>
</dbReference>
<dbReference type="InterPro" id="IPR043129">
    <property type="entry name" value="ATPase_NBD"/>
</dbReference>
<feature type="domain" description="ATPase BadF/BadG/BcrA/BcrD type" evidence="1">
    <location>
        <begin position="4"/>
        <end position="304"/>
    </location>
</feature>